<protein>
    <submittedName>
        <fullName evidence="3">WW domain-containing protein</fullName>
    </submittedName>
</protein>
<dbReference type="PANTHER" id="PTHR21715">
    <property type="entry name" value="RH04127P"/>
    <property type="match status" value="1"/>
</dbReference>
<dbReference type="CDD" id="cd00201">
    <property type="entry name" value="WW"/>
    <property type="match status" value="1"/>
</dbReference>
<dbReference type="SUPFAM" id="SSF51045">
    <property type="entry name" value="WW domain"/>
    <property type="match status" value="1"/>
</dbReference>
<dbReference type="SMART" id="SM00456">
    <property type="entry name" value="WW"/>
    <property type="match status" value="1"/>
</dbReference>
<accession>A0A915IBZ2</accession>
<dbReference type="WBParaSite" id="nRc.2.0.1.t11407-RA">
    <property type="protein sequence ID" value="nRc.2.0.1.t11407-RA"/>
    <property type="gene ID" value="nRc.2.0.1.g11407"/>
</dbReference>
<dbReference type="PANTHER" id="PTHR21715:SF0">
    <property type="entry name" value="RH04127P"/>
    <property type="match status" value="1"/>
</dbReference>
<dbReference type="InterPro" id="IPR053233">
    <property type="entry name" value="ABRA-related"/>
</dbReference>
<name>A0A915IBZ2_ROMCU</name>
<evidence type="ECO:0000313" key="3">
    <source>
        <dbReference type="WBParaSite" id="nRc.2.0.1.t11407-RA"/>
    </source>
</evidence>
<dbReference type="PROSITE" id="PS50020">
    <property type="entry name" value="WW_DOMAIN_2"/>
    <property type="match status" value="1"/>
</dbReference>
<dbReference type="Proteomes" id="UP000887565">
    <property type="component" value="Unplaced"/>
</dbReference>
<sequence length="81" mass="9275">MAADSNDSDPGDEEINEYAELIGIDPSKEAQLMWIARQGITAPLPVDWKPVQTDDGELYFHNNKTNQSLWEHPSDQKFRQM</sequence>
<evidence type="ECO:0000313" key="2">
    <source>
        <dbReference type="Proteomes" id="UP000887565"/>
    </source>
</evidence>
<dbReference type="Pfam" id="PF00397">
    <property type="entry name" value="WW"/>
    <property type="match status" value="1"/>
</dbReference>
<keyword evidence="2" id="KW-1185">Reference proteome</keyword>
<proteinExistence type="predicted"/>
<dbReference type="AlphaFoldDB" id="A0A915IBZ2"/>
<reference evidence="3" key="1">
    <citation type="submission" date="2022-11" db="UniProtKB">
        <authorList>
            <consortium name="WormBaseParasite"/>
        </authorList>
    </citation>
    <scope>IDENTIFICATION</scope>
</reference>
<dbReference type="InterPro" id="IPR001202">
    <property type="entry name" value="WW_dom"/>
</dbReference>
<dbReference type="InterPro" id="IPR036020">
    <property type="entry name" value="WW_dom_sf"/>
</dbReference>
<dbReference type="Gene3D" id="3.30.1470.10">
    <property type="entry name" value="Photosystem I PsaD, reaction center subunit II"/>
    <property type="match status" value="1"/>
</dbReference>
<feature type="domain" description="WW" evidence="1">
    <location>
        <begin position="42"/>
        <end position="75"/>
    </location>
</feature>
<organism evidence="2 3">
    <name type="scientific">Romanomermis culicivorax</name>
    <name type="common">Nematode worm</name>
    <dbReference type="NCBI Taxonomy" id="13658"/>
    <lineage>
        <taxon>Eukaryota</taxon>
        <taxon>Metazoa</taxon>
        <taxon>Ecdysozoa</taxon>
        <taxon>Nematoda</taxon>
        <taxon>Enoplea</taxon>
        <taxon>Dorylaimia</taxon>
        <taxon>Mermithida</taxon>
        <taxon>Mermithoidea</taxon>
        <taxon>Mermithidae</taxon>
        <taxon>Romanomermis</taxon>
    </lineage>
</organism>
<evidence type="ECO:0000259" key="1">
    <source>
        <dbReference type="PROSITE" id="PS50020"/>
    </source>
</evidence>